<dbReference type="GeneID" id="17250647"/>
<dbReference type="EnsemblProtists" id="EOD04495">
    <property type="protein sequence ID" value="EOD04495"/>
    <property type="gene ID" value="EMIHUDRAFT_220947"/>
</dbReference>
<dbReference type="RefSeq" id="XP_005756924.1">
    <property type="nucleotide sequence ID" value="XM_005756867.1"/>
</dbReference>
<feature type="signal peptide" evidence="2">
    <location>
        <begin position="1"/>
        <end position="21"/>
    </location>
</feature>
<reference evidence="4" key="1">
    <citation type="journal article" date="2013" name="Nature">
        <title>Pan genome of the phytoplankton Emiliania underpins its global distribution.</title>
        <authorList>
            <person name="Read B.A."/>
            <person name="Kegel J."/>
            <person name="Klute M.J."/>
            <person name="Kuo A."/>
            <person name="Lefebvre S.C."/>
            <person name="Maumus F."/>
            <person name="Mayer C."/>
            <person name="Miller J."/>
            <person name="Monier A."/>
            <person name="Salamov A."/>
            <person name="Young J."/>
            <person name="Aguilar M."/>
            <person name="Claverie J.M."/>
            <person name="Frickenhaus S."/>
            <person name="Gonzalez K."/>
            <person name="Herman E.K."/>
            <person name="Lin Y.C."/>
            <person name="Napier J."/>
            <person name="Ogata H."/>
            <person name="Sarno A.F."/>
            <person name="Shmutz J."/>
            <person name="Schroeder D."/>
            <person name="de Vargas C."/>
            <person name="Verret F."/>
            <person name="von Dassow P."/>
            <person name="Valentin K."/>
            <person name="Van de Peer Y."/>
            <person name="Wheeler G."/>
            <person name="Dacks J.B."/>
            <person name="Delwiche C.F."/>
            <person name="Dyhrman S.T."/>
            <person name="Glockner G."/>
            <person name="John U."/>
            <person name="Richards T."/>
            <person name="Worden A.Z."/>
            <person name="Zhang X."/>
            <person name="Grigoriev I.V."/>
            <person name="Allen A.E."/>
            <person name="Bidle K."/>
            <person name="Borodovsky M."/>
            <person name="Bowler C."/>
            <person name="Brownlee C."/>
            <person name="Cock J.M."/>
            <person name="Elias M."/>
            <person name="Gladyshev V.N."/>
            <person name="Groth M."/>
            <person name="Guda C."/>
            <person name="Hadaegh A."/>
            <person name="Iglesias-Rodriguez M.D."/>
            <person name="Jenkins J."/>
            <person name="Jones B.M."/>
            <person name="Lawson T."/>
            <person name="Leese F."/>
            <person name="Lindquist E."/>
            <person name="Lobanov A."/>
            <person name="Lomsadze A."/>
            <person name="Malik S.B."/>
            <person name="Marsh M.E."/>
            <person name="Mackinder L."/>
            <person name="Mock T."/>
            <person name="Mueller-Roeber B."/>
            <person name="Pagarete A."/>
            <person name="Parker M."/>
            <person name="Probert I."/>
            <person name="Quesneville H."/>
            <person name="Raines C."/>
            <person name="Rensing S.A."/>
            <person name="Riano-Pachon D.M."/>
            <person name="Richier S."/>
            <person name="Rokitta S."/>
            <person name="Shiraiwa Y."/>
            <person name="Soanes D.M."/>
            <person name="van der Giezen M."/>
            <person name="Wahlund T.M."/>
            <person name="Williams B."/>
            <person name="Wilson W."/>
            <person name="Wolfe G."/>
            <person name="Wurch L.L."/>
        </authorList>
    </citation>
    <scope>NUCLEOTIDE SEQUENCE</scope>
</reference>
<dbReference type="InterPro" id="IPR023346">
    <property type="entry name" value="Lysozyme-like_dom_sf"/>
</dbReference>
<evidence type="ECO:0000256" key="2">
    <source>
        <dbReference type="SAM" id="SignalP"/>
    </source>
</evidence>
<sequence>MPVLDHVLLLAALLVPETVTAANGNCDNADLRDPKFRDDDMCQCHTDCWQYFVRDGRRLETEAGLTSRRHMQSNSEYSTCKGCCDDGACASAGLDVGGPACGTQSSSPQGWCTVGNSCGQTGGLCSTAQDCIALTEGTKSCTAESGGAAASSCDQLSVQATITSRGIDPDTDFLFSSPRATWEELCDVVVAWNARFPAKPFLAEASDGNNILTLSAFLGNAAQESANFQACGEYVAPCPAQFSNGEWNHICSGGAPDDYADENWGTCYQTPIVSSDSFSKGGSLPANACGTSPTCTDWADRPLSGTSCWFGRGAIQLTWNCNYAKANVLLSELGQGIDICADPSSICDNGKSFWGGSLAYWMQNVHDAYMQDHVVDTAMACIKNGCSGPWVDGEGTWTGSGHAVRRENYRSSEAPANACAPCAIEGDCGGTGSAPWFCFIDYQRRAQSSFSDAELKQALVASFKAAGATVAESQILLAPSSSEVTYNGSDYAGTVVGGVFTLFGLLGNVIHAGVSNTHLRTGHHDSLDLILWAATQPAFLATLSDDLGATVSFDSPPSRTETLITGSVILIVCVATAVVFLLCGGTLILWLCYCRRKRSRGDGSERSLR</sequence>
<keyword evidence="1" id="KW-1133">Transmembrane helix</keyword>
<dbReference type="AlphaFoldDB" id="A0A0D3HZR0"/>
<organism evidence="3 4">
    <name type="scientific">Emiliania huxleyi (strain CCMP1516)</name>
    <dbReference type="NCBI Taxonomy" id="280463"/>
    <lineage>
        <taxon>Eukaryota</taxon>
        <taxon>Haptista</taxon>
        <taxon>Haptophyta</taxon>
        <taxon>Prymnesiophyceae</taxon>
        <taxon>Isochrysidales</taxon>
        <taxon>Noelaerhabdaceae</taxon>
        <taxon>Emiliania</taxon>
    </lineage>
</organism>
<keyword evidence="2" id="KW-0732">Signal</keyword>
<keyword evidence="1" id="KW-0812">Transmembrane</keyword>
<keyword evidence="4" id="KW-1185">Reference proteome</keyword>
<name>A0A0D3HZR0_EMIH1</name>
<evidence type="ECO:0000313" key="4">
    <source>
        <dbReference type="Proteomes" id="UP000013827"/>
    </source>
</evidence>
<dbReference type="Gene3D" id="1.10.530.10">
    <property type="match status" value="1"/>
</dbReference>
<feature type="chain" id="PRO_5044236711" description="Glycoside hydrolase family 19 catalytic domain-containing protein" evidence="2">
    <location>
        <begin position="22"/>
        <end position="609"/>
    </location>
</feature>
<keyword evidence="1" id="KW-0472">Membrane</keyword>
<feature type="transmembrane region" description="Helical" evidence="1">
    <location>
        <begin position="563"/>
        <end position="591"/>
    </location>
</feature>
<dbReference type="Proteomes" id="UP000013827">
    <property type="component" value="Unassembled WGS sequence"/>
</dbReference>
<evidence type="ECO:0008006" key="5">
    <source>
        <dbReference type="Google" id="ProtNLM"/>
    </source>
</evidence>
<dbReference type="HOGENOM" id="CLU_448675_0_0_1"/>
<accession>A0A0D3HZR0</accession>
<evidence type="ECO:0000313" key="3">
    <source>
        <dbReference type="EnsemblProtists" id="EOD04495"/>
    </source>
</evidence>
<reference evidence="3" key="2">
    <citation type="submission" date="2024-10" db="UniProtKB">
        <authorList>
            <consortium name="EnsemblProtists"/>
        </authorList>
    </citation>
    <scope>IDENTIFICATION</scope>
</reference>
<protein>
    <recommendedName>
        <fullName evidence="5">Glycoside hydrolase family 19 catalytic domain-containing protein</fullName>
    </recommendedName>
</protein>
<dbReference type="PaxDb" id="2903-EOD04495"/>
<dbReference type="SUPFAM" id="SSF53955">
    <property type="entry name" value="Lysozyme-like"/>
    <property type="match status" value="1"/>
</dbReference>
<dbReference type="KEGG" id="ehx:EMIHUDRAFT_220947"/>
<evidence type="ECO:0000256" key="1">
    <source>
        <dbReference type="SAM" id="Phobius"/>
    </source>
</evidence>
<proteinExistence type="predicted"/>